<name>A0A9W7KXS9_9STRA</name>
<protein>
    <submittedName>
        <fullName evidence="1">Uncharacterized protein</fullName>
    </submittedName>
</protein>
<comment type="caution">
    <text evidence="1">The sequence shown here is derived from an EMBL/GenBank/DDBJ whole genome shotgun (WGS) entry which is preliminary data.</text>
</comment>
<dbReference type="OrthoDB" id="192661at2759"/>
<gene>
    <name evidence="1" type="ORF">TrLO_g12225</name>
</gene>
<sequence>MISRLVTSSRTARAPRTTLSLLRRSLSAAPPQAQPPTLTIPMIHKITDATSLLLEHGVPGNNLKQIAQLPGAPSQSLVAKWQKMMETHLTAQVHILSGLGYPNSEQGISIYNQQLAQTMATSSPDEAELLRVGSRDMWRLTLSSAFNLDLYPNNDGVILGRGEMNIVQARELMHSVSQSMSSADFLEEISQQVGSLSDVIQKHTAIQTLLLSSVYLNPEDNLCKAFDDDDELGYVKMQCLLAEHQSDPLIAQYVGKSMVEVLKAGGMGEDAIKADASKM</sequence>
<dbReference type="AlphaFoldDB" id="A0A9W7KXS9"/>
<organism evidence="1 2">
    <name type="scientific">Triparma laevis f. longispina</name>
    <dbReference type="NCBI Taxonomy" id="1714387"/>
    <lineage>
        <taxon>Eukaryota</taxon>
        <taxon>Sar</taxon>
        <taxon>Stramenopiles</taxon>
        <taxon>Ochrophyta</taxon>
        <taxon>Bolidophyceae</taxon>
        <taxon>Parmales</taxon>
        <taxon>Triparmaceae</taxon>
        <taxon>Triparma</taxon>
    </lineage>
</organism>
<evidence type="ECO:0000313" key="2">
    <source>
        <dbReference type="Proteomes" id="UP001165122"/>
    </source>
</evidence>
<proteinExistence type="predicted"/>
<evidence type="ECO:0000313" key="1">
    <source>
        <dbReference type="EMBL" id="GMI15140.1"/>
    </source>
</evidence>
<accession>A0A9W7KXS9</accession>
<dbReference type="EMBL" id="BRXW01000225">
    <property type="protein sequence ID" value="GMI15140.1"/>
    <property type="molecule type" value="Genomic_DNA"/>
</dbReference>
<reference evidence="2" key="1">
    <citation type="journal article" date="2023" name="Commun. Biol.">
        <title>Genome analysis of Parmales, the sister group of diatoms, reveals the evolutionary specialization of diatoms from phago-mixotrophs to photoautotrophs.</title>
        <authorList>
            <person name="Ban H."/>
            <person name="Sato S."/>
            <person name="Yoshikawa S."/>
            <person name="Yamada K."/>
            <person name="Nakamura Y."/>
            <person name="Ichinomiya M."/>
            <person name="Sato N."/>
            <person name="Blanc-Mathieu R."/>
            <person name="Endo H."/>
            <person name="Kuwata A."/>
            <person name="Ogata H."/>
        </authorList>
    </citation>
    <scope>NUCLEOTIDE SEQUENCE [LARGE SCALE GENOMIC DNA]</scope>
    <source>
        <strain evidence="2">NIES 3700</strain>
    </source>
</reference>
<keyword evidence="2" id="KW-1185">Reference proteome</keyword>
<dbReference type="Proteomes" id="UP001165122">
    <property type="component" value="Unassembled WGS sequence"/>
</dbReference>